<proteinExistence type="predicted"/>
<keyword evidence="2" id="KW-1185">Reference proteome</keyword>
<accession>A0A4D6DY97</accession>
<organism evidence="1 2">
    <name type="scientific">Raoultella phage RP180</name>
    <dbReference type="NCBI Taxonomy" id="2565500"/>
    <lineage>
        <taxon>Viruses</taxon>
        <taxon>Duplodnaviria</taxon>
        <taxon>Heunggongvirae</taxon>
        <taxon>Uroviricota</taxon>
        <taxon>Caudoviricetes</taxon>
        <taxon>Sarkviridae</taxon>
        <taxon>Guernseyvirinae</taxon>
        <taxon>Kagunavirus</taxon>
        <taxon>Kagunavirus RP180</taxon>
    </lineage>
</organism>
<sequence>MFYYKDATVEEMKNAHEALGFPLVCDGDAKIVWVDDSIWLGPILDRASNAYSKELEDE</sequence>
<evidence type="ECO:0000313" key="2">
    <source>
        <dbReference type="Proteomes" id="UP000296988"/>
    </source>
</evidence>
<gene>
    <name evidence="1" type="ORF">RP180_50</name>
</gene>
<dbReference type="Proteomes" id="UP000296988">
    <property type="component" value="Segment"/>
</dbReference>
<evidence type="ECO:0000313" key="1">
    <source>
        <dbReference type="EMBL" id="QBZ71305.1"/>
    </source>
</evidence>
<dbReference type="EMBL" id="MK737937">
    <property type="protein sequence ID" value="QBZ71305.1"/>
    <property type="molecule type" value="Genomic_DNA"/>
</dbReference>
<name>A0A4D6DY97_9CAUD</name>
<protein>
    <submittedName>
        <fullName evidence="1">Uncharacterized protein</fullName>
    </submittedName>
</protein>
<reference evidence="2" key="1">
    <citation type="submission" date="2019-04" db="EMBL/GenBank/DDBJ databases">
        <authorList>
            <person name="Morozova V.V."/>
            <person name="Tikunov A.Y."/>
            <person name="Fofanov M.V."/>
            <person name="Tikunova N.V."/>
        </authorList>
    </citation>
    <scope>NUCLEOTIDE SEQUENCE [LARGE SCALE GENOMIC DNA]</scope>
</reference>